<dbReference type="AlphaFoldDB" id="A0AAJ1SID8"/>
<feature type="domain" description="Tyrosine specific protein phosphatases" evidence="1">
    <location>
        <begin position="104"/>
        <end position="162"/>
    </location>
</feature>
<dbReference type="Gene3D" id="3.90.190.10">
    <property type="entry name" value="Protein tyrosine phosphatase superfamily"/>
    <property type="match status" value="1"/>
</dbReference>
<dbReference type="InterPro" id="IPR016130">
    <property type="entry name" value="Tyr_Pase_AS"/>
</dbReference>
<proteinExistence type="predicted"/>
<dbReference type="InterPro" id="IPR029021">
    <property type="entry name" value="Prot-tyrosine_phosphatase-like"/>
</dbReference>
<dbReference type="RefSeq" id="WP_306256055.1">
    <property type="nucleotide sequence ID" value="NZ_JAUFSA010000007.1"/>
</dbReference>
<gene>
    <name evidence="2" type="ORF">QXL92_33425</name>
</gene>
<comment type="caution">
    <text evidence="2">The sequence shown here is derived from an EMBL/GenBank/DDBJ whole genome shotgun (WGS) entry which is preliminary data.</text>
</comment>
<dbReference type="PROSITE" id="PS50056">
    <property type="entry name" value="TYR_PHOSPHATASE_2"/>
    <property type="match status" value="1"/>
</dbReference>
<accession>A0AAJ1SID8</accession>
<name>A0AAJ1SID8_9MYCO</name>
<dbReference type="PROSITE" id="PS00383">
    <property type="entry name" value="TYR_PHOSPHATASE_1"/>
    <property type="match status" value="1"/>
</dbReference>
<dbReference type="Pfam" id="PF22785">
    <property type="entry name" value="Tc-R-P"/>
    <property type="match status" value="1"/>
</dbReference>
<organism evidence="2 3">
    <name type="scientific">Mycobacterium paragordonae</name>
    <dbReference type="NCBI Taxonomy" id="1389713"/>
    <lineage>
        <taxon>Bacteria</taxon>
        <taxon>Bacillati</taxon>
        <taxon>Actinomycetota</taxon>
        <taxon>Actinomycetes</taxon>
        <taxon>Mycobacteriales</taxon>
        <taxon>Mycobacteriaceae</taxon>
        <taxon>Mycobacterium</taxon>
    </lineage>
</organism>
<dbReference type="SUPFAM" id="SSF52799">
    <property type="entry name" value="(Phosphotyrosine protein) phosphatases II"/>
    <property type="match status" value="1"/>
</dbReference>
<dbReference type="InterPro" id="IPR000387">
    <property type="entry name" value="Tyr_Pase_dom"/>
</dbReference>
<dbReference type="EMBL" id="JAUFSA010000007">
    <property type="protein sequence ID" value="MDP7739629.1"/>
    <property type="molecule type" value="Genomic_DNA"/>
</dbReference>
<evidence type="ECO:0000313" key="2">
    <source>
        <dbReference type="EMBL" id="MDP7739629.1"/>
    </source>
</evidence>
<evidence type="ECO:0000259" key="1">
    <source>
        <dbReference type="PROSITE" id="PS50056"/>
    </source>
</evidence>
<reference evidence="2" key="1">
    <citation type="submission" date="2023-06" db="EMBL/GenBank/DDBJ databases">
        <title>Identification of two novel mycobacterium reveal diversities and complexities of Mycobacterium gordonae clade.</title>
        <authorList>
            <person name="Matsumoto Y."/>
            <person name="Nakamura S."/>
            <person name="Motooka D."/>
            <person name="Fukushima K."/>
        </authorList>
    </citation>
    <scope>NUCLEOTIDE SEQUENCE</scope>
    <source>
        <strain evidence="2">TY812</strain>
    </source>
</reference>
<dbReference type="Proteomes" id="UP001229081">
    <property type="component" value="Unassembled WGS sequence"/>
</dbReference>
<feature type="non-terminal residue" evidence="2">
    <location>
        <position position="183"/>
    </location>
</feature>
<sequence>MTGSTSRTRLWPHDEVLHAWWVLPGRLLAGEYPGAKTPEITRDKVARLIDAGVTSIVDLTTGGDRLKPYLDTLEEIVNEEGRVGRPVKYSGSHPIPDMSAIDQHGYDAIVRYIRGELADGRVVYVHCWGGMGRTSTVIGAWLIDDGLDYAATIMRIAQLRAGTRKAHVPCPQSATQHRALKER</sequence>
<evidence type="ECO:0000313" key="3">
    <source>
        <dbReference type="Proteomes" id="UP001229081"/>
    </source>
</evidence>
<protein>
    <recommendedName>
        <fullName evidence="1">Tyrosine specific protein phosphatases domain-containing protein</fullName>
    </recommendedName>
</protein>